<reference evidence="4" key="1">
    <citation type="submission" date="2016-11" db="UniProtKB">
        <authorList>
            <consortium name="WormBaseParasite"/>
        </authorList>
    </citation>
    <scope>IDENTIFICATION</scope>
</reference>
<dbReference type="AlphaFoldDB" id="A0A1I7XEL7"/>
<evidence type="ECO:0000256" key="1">
    <source>
        <dbReference type="SAM" id="MobiDB-lite"/>
    </source>
</evidence>
<sequence>MSGVLSPPALPGDSADTLPSAVRSPKTTEIIPMEGKFIDPIDRYSAFIVRGTIVGASLIGVALFFKNSRIFAKFEHVRQIPKDFIQKELELKGKVREVLPSGELRVEHEPIVKLPSLFSLRKFSDKKALLNIRLAGVDLSKAGQQFLTKDLRLNNKQVIFTVIKSSDDSTDAIDADVTVKKNAFSRTNLNVEVVRRGYARVPPPEHLRHLKALQTIPAYSRLVSRLLMCEKVADRRGVGVWERDSWVESIQSYPSQIVQIIKTAPMTKFIVLLFNVTRDVLLYGIKLTQQFYAVALVTCTYIVGGYRQFANLVDRMTDKYNKVRQKLK</sequence>
<evidence type="ECO:0000313" key="4">
    <source>
        <dbReference type="WBParaSite" id="Hba_15910"/>
    </source>
</evidence>
<organism evidence="3 4">
    <name type="scientific">Heterorhabditis bacteriophora</name>
    <name type="common">Entomopathogenic nematode worm</name>
    <dbReference type="NCBI Taxonomy" id="37862"/>
    <lineage>
        <taxon>Eukaryota</taxon>
        <taxon>Metazoa</taxon>
        <taxon>Ecdysozoa</taxon>
        <taxon>Nematoda</taxon>
        <taxon>Chromadorea</taxon>
        <taxon>Rhabditida</taxon>
        <taxon>Rhabditina</taxon>
        <taxon>Rhabditomorpha</taxon>
        <taxon>Strongyloidea</taxon>
        <taxon>Heterorhabditidae</taxon>
        <taxon>Heterorhabditis</taxon>
    </lineage>
</organism>
<dbReference type="Gene3D" id="2.40.50.90">
    <property type="match status" value="1"/>
</dbReference>
<dbReference type="WBParaSite" id="Hba_15910">
    <property type="protein sequence ID" value="Hba_15910"/>
    <property type="gene ID" value="Hba_15910"/>
</dbReference>
<accession>A0A1I7XEL7</accession>
<feature type="region of interest" description="Disordered" evidence="1">
    <location>
        <begin position="1"/>
        <end position="23"/>
    </location>
</feature>
<feature type="transmembrane region" description="Helical" evidence="2">
    <location>
        <begin position="44"/>
        <end position="65"/>
    </location>
</feature>
<evidence type="ECO:0000256" key="2">
    <source>
        <dbReference type="SAM" id="Phobius"/>
    </source>
</evidence>
<evidence type="ECO:0000313" key="3">
    <source>
        <dbReference type="Proteomes" id="UP000095283"/>
    </source>
</evidence>
<keyword evidence="2" id="KW-0472">Membrane</keyword>
<dbReference type="InterPro" id="IPR035437">
    <property type="entry name" value="SNase_OB-fold_sf"/>
</dbReference>
<protein>
    <submittedName>
        <fullName evidence="4">Transmembrane protein 242</fullName>
    </submittedName>
</protein>
<dbReference type="GO" id="GO:0005615">
    <property type="term" value="C:extracellular space"/>
    <property type="evidence" value="ECO:0007669"/>
    <property type="project" value="TreeGrafter"/>
</dbReference>
<dbReference type="PANTHER" id="PTHR28434">
    <property type="entry name" value="PROTEIN C3ORF33"/>
    <property type="match status" value="1"/>
</dbReference>
<name>A0A1I7XEL7_HETBA</name>
<dbReference type="PANTHER" id="PTHR28434:SF1">
    <property type="entry name" value="PROTEIN C3ORF33"/>
    <property type="match status" value="1"/>
</dbReference>
<keyword evidence="2" id="KW-1133">Transmembrane helix</keyword>
<dbReference type="SUPFAM" id="SSF50199">
    <property type="entry name" value="Staphylococcal nuclease"/>
    <property type="match status" value="1"/>
</dbReference>
<proteinExistence type="predicted"/>
<dbReference type="InterPro" id="IPR042421">
    <property type="entry name" value="C3orf33-like"/>
</dbReference>
<feature type="transmembrane region" description="Helical" evidence="2">
    <location>
        <begin position="291"/>
        <end position="309"/>
    </location>
</feature>
<keyword evidence="2" id="KW-0812">Transmembrane</keyword>
<keyword evidence="3" id="KW-1185">Reference proteome</keyword>
<dbReference type="Proteomes" id="UP000095283">
    <property type="component" value="Unplaced"/>
</dbReference>